<evidence type="ECO:0000256" key="9">
    <source>
        <dbReference type="HAMAP-Rule" id="MF_00365"/>
    </source>
</evidence>
<gene>
    <name evidence="9" type="primary">recF</name>
    <name evidence="11" type="ORF">SAMN05216262_109121</name>
</gene>
<comment type="subcellular location">
    <subcellularLocation>
        <location evidence="1 9">Cytoplasm</location>
    </subcellularLocation>
</comment>
<proteinExistence type="inferred from homology"/>
<dbReference type="NCBIfam" id="TIGR00611">
    <property type="entry name" value="recf"/>
    <property type="match status" value="1"/>
</dbReference>
<dbReference type="GO" id="GO:0003697">
    <property type="term" value="F:single-stranded DNA binding"/>
    <property type="evidence" value="ECO:0007669"/>
    <property type="project" value="UniProtKB-UniRule"/>
</dbReference>
<evidence type="ECO:0000256" key="6">
    <source>
        <dbReference type="ARBA" id="ARBA00022741"/>
    </source>
</evidence>
<evidence type="ECO:0000256" key="7">
    <source>
        <dbReference type="ARBA" id="ARBA00022840"/>
    </source>
</evidence>
<keyword evidence="6 9" id="KW-0547">Nucleotide-binding</keyword>
<dbReference type="GO" id="GO:0009432">
    <property type="term" value="P:SOS response"/>
    <property type="evidence" value="ECO:0007669"/>
    <property type="project" value="UniProtKB-UniRule"/>
</dbReference>
<keyword evidence="12" id="KW-1185">Reference proteome</keyword>
<accession>A0A1H7PH76</accession>
<keyword evidence="4 9" id="KW-0963">Cytoplasm</keyword>
<evidence type="ECO:0000259" key="10">
    <source>
        <dbReference type="Pfam" id="PF02463"/>
    </source>
</evidence>
<keyword evidence="5 9" id="KW-0235">DNA replication</keyword>
<name>A0A1H7PH76_9GAMM</name>
<dbReference type="GO" id="GO:0006302">
    <property type="term" value="P:double-strand break repair"/>
    <property type="evidence" value="ECO:0007669"/>
    <property type="project" value="TreeGrafter"/>
</dbReference>
<keyword evidence="9" id="KW-0234">DNA repair</keyword>
<dbReference type="GO" id="GO:0005524">
    <property type="term" value="F:ATP binding"/>
    <property type="evidence" value="ECO:0007669"/>
    <property type="project" value="UniProtKB-UniRule"/>
</dbReference>
<evidence type="ECO:0000256" key="8">
    <source>
        <dbReference type="ARBA" id="ARBA00023125"/>
    </source>
</evidence>
<dbReference type="HAMAP" id="MF_00365">
    <property type="entry name" value="RecF"/>
    <property type="match status" value="1"/>
</dbReference>
<dbReference type="PANTHER" id="PTHR32182">
    <property type="entry name" value="DNA REPLICATION AND REPAIR PROTEIN RECF"/>
    <property type="match status" value="1"/>
</dbReference>
<dbReference type="GO" id="GO:0006260">
    <property type="term" value="P:DNA replication"/>
    <property type="evidence" value="ECO:0007669"/>
    <property type="project" value="UniProtKB-UniRule"/>
</dbReference>
<evidence type="ECO:0000256" key="1">
    <source>
        <dbReference type="ARBA" id="ARBA00004496"/>
    </source>
</evidence>
<dbReference type="RefSeq" id="WP_085285213.1">
    <property type="nucleotide sequence ID" value="NZ_FOBI01000009.1"/>
</dbReference>
<keyword evidence="7 9" id="KW-0067">ATP-binding</keyword>
<evidence type="ECO:0000256" key="5">
    <source>
        <dbReference type="ARBA" id="ARBA00022705"/>
    </source>
</evidence>
<dbReference type="PROSITE" id="PS00617">
    <property type="entry name" value="RECF_1"/>
    <property type="match status" value="1"/>
</dbReference>
<dbReference type="Pfam" id="PF02463">
    <property type="entry name" value="SMC_N"/>
    <property type="match status" value="1"/>
</dbReference>
<keyword evidence="8 9" id="KW-0238">DNA-binding</keyword>
<dbReference type="SUPFAM" id="SSF52540">
    <property type="entry name" value="P-loop containing nucleoside triphosphate hydrolases"/>
    <property type="match status" value="1"/>
</dbReference>
<keyword evidence="9" id="KW-0227">DNA damage</keyword>
<dbReference type="InterPro" id="IPR018078">
    <property type="entry name" value="DNA-binding_RecF_CS"/>
</dbReference>
<sequence length="364" mass="41209">MSIDKLFIQDFRNIASVSVDLNQDLNFIIGDNGSGKSSLLEAIFYLGHGKSFRSSKADNLLMHNKLSFTVSAKTQSGAQLGVRKGFFEHLNLSEIRVSGEKQTKFSALAKNIAVQVITPESFKLFFGGPKQRRRFIDLGLFHVKHGFSDHWREFTRIHKQRNACLRTKTDLASLNYWSDVFATSSEQIAQYRAAYVEQLTKELSFWLKIMLPKVSDDIVIQYLQGWNSKRTLLEVLSQYRDKELAAGYSLYGAQKFDVRFVLNGTSLDNQLSRGQQKLFLLALTFAQAQLIAREKRVKPILLIDDVGAELDIHSRALLNNAIAEITCQVVVTAIDKTAVAQLVPKEDNYKMFHVKHGKLSVISE</sequence>
<dbReference type="Gene3D" id="1.20.1050.90">
    <property type="entry name" value="RecF/RecN/SMC, N-terminal domain"/>
    <property type="match status" value="1"/>
</dbReference>
<dbReference type="InterPro" id="IPR003395">
    <property type="entry name" value="RecF/RecN/SMC_N"/>
</dbReference>
<comment type="similarity">
    <text evidence="2 9">Belongs to the RecF family.</text>
</comment>
<organism evidence="11 12">
    <name type="scientific">Colwellia chukchiensis</name>
    <dbReference type="NCBI Taxonomy" id="641665"/>
    <lineage>
        <taxon>Bacteria</taxon>
        <taxon>Pseudomonadati</taxon>
        <taxon>Pseudomonadota</taxon>
        <taxon>Gammaproteobacteria</taxon>
        <taxon>Alteromonadales</taxon>
        <taxon>Colwelliaceae</taxon>
        <taxon>Colwellia</taxon>
    </lineage>
</organism>
<dbReference type="InterPro" id="IPR027417">
    <property type="entry name" value="P-loop_NTPase"/>
</dbReference>
<reference evidence="12" key="1">
    <citation type="submission" date="2016-10" db="EMBL/GenBank/DDBJ databases">
        <authorList>
            <person name="Varghese N."/>
            <person name="Submissions S."/>
        </authorList>
    </citation>
    <scope>NUCLEOTIDE SEQUENCE [LARGE SCALE GENOMIC DNA]</scope>
    <source>
        <strain evidence="12">CGMCC 1.9127</strain>
    </source>
</reference>
<keyword evidence="9" id="KW-0742">SOS response</keyword>
<dbReference type="PANTHER" id="PTHR32182:SF0">
    <property type="entry name" value="DNA REPLICATION AND REPAIR PROTEIN RECF"/>
    <property type="match status" value="1"/>
</dbReference>
<dbReference type="InterPro" id="IPR001238">
    <property type="entry name" value="DNA-binding_RecF"/>
</dbReference>
<dbReference type="GO" id="GO:0005737">
    <property type="term" value="C:cytoplasm"/>
    <property type="evidence" value="ECO:0007669"/>
    <property type="project" value="UniProtKB-SubCell"/>
</dbReference>
<evidence type="ECO:0000256" key="3">
    <source>
        <dbReference type="ARBA" id="ARBA00020170"/>
    </source>
</evidence>
<dbReference type="GO" id="GO:0000731">
    <property type="term" value="P:DNA synthesis involved in DNA repair"/>
    <property type="evidence" value="ECO:0007669"/>
    <property type="project" value="TreeGrafter"/>
</dbReference>
<feature type="binding site" evidence="9">
    <location>
        <begin position="30"/>
        <end position="37"/>
    </location>
    <ligand>
        <name>ATP</name>
        <dbReference type="ChEBI" id="CHEBI:30616"/>
    </ligand>
</feature>
<dbReference type="InterPro" id="IPR042174">
    <property type="entry name" value="RecF_2"/>
</dbReference>
<comment type="function">
    <text evidence="9">The RecF protein is involved in DNA metabolism; it is required for DNA replication and normal SOS inducibility. RecF binds preferentially to single-stranded, linear DNA. It also seems to bind ATP.</text>
</comment>
<evidence type="ECO:0000256" key="4">
    <source>
        <dbReference type="ARBA" id="ARBA00022490"/>
    </source>
</evidence>
<dbReference type="Gene3D" id="3.40.50.300">
    <property type="entry name" value="P-loop containing nucleotide triphosphate hydrolases"/>
    <property type="match status" value="1"/>
</dbReference>
<evidence type="ECO:0000313" key="12">
    <source>
        <dbReference type="Proteomes" id="UP000199297"/>
    </source>
</evidence>
<feature type="domain" description="RecF/RecN/SMC N-terminal" evidence="10">
    <location>
        <begin position="3"/>
        <end position="357"/>
    </location>
</feature>
<dbReference type="Proteomes" id="UP000199297">
    <property type="component" value="Unassembled WGS sequence"/>
</dbReference>
<dbReference type="EMBL" id="FOBI01000009">
    <property type="protein sequence ID" value="SEL35130.1"/>
    <property type="molecule type" value="Genomic_DNA"/>
</dbReference>
<dbReference type="STRING" id="641665.GCA_002104455_00819"/>
<dbReference type="OrthoDB" id="9803889at2"/>
<evidence type="ECO:0000313" key="11">
    <source>
        <dbReference type="EMBL" id="SEL35130.1"/>
    </source>
</evidence>
<dbReference type="AlphaFoldDB" id="A0A1H7PH76"/>
<protein>
    <recommendedName>
        <fullName evidence="3 9">DNA replication and repair protein RecF</fullName>
    </recommendedName>
</protein>
<evidence type="ECO:0000256" key="2">
    <source>
        <dbReference type="ARBA" id="ARBA00008016"/>
    </source>
</evidence>